<accession>A0A7D8UQQ6</accession>
<dbReference type="Proteomes" id="UP000481288">
    <property type="component" value="Unassembled WGS sequence"/>
</dbReference>
<feature type="transmembrane region" description="Helical" evidence="1">
    <location>
        <begin position="14"/>
        <end position="32"/>
    </location>
</feature>
<reference evidence="2 3" key="1">
    <citation type="submission" date="2018-05" db="EMBL/GenBank/DDBJ databases">
        <title>Whole genome sequencing for identification of molecular markers to develop diagnostic detection tools for the regulated plant pathogen Lachnellula willkommii.</title>
        <authorList>
            <person name="Giroux E."/>
            <person name="Bilodeau G."/>
        </authorList>
    </citation>
    <scope>NUCLEOTIDE SEQUENCE [LARGE SCALE GENOMIC DNA]</scope>
    <source>
        <strain evidence="2 3">CBS 625.97</strain>
    </source>
</reference>
<evidence type="ECO:0000313" key="2">
    <source>
        <dbReference type="EMBL" id="TVY55465.1"/>
    </source>
</evidence>
<sequence length="107" mass="11880">MGYDLSVSRARDPLIVITVFLAIALVMVVLRLRARRLRGSAFGFDDGFMLAAMVKAYFAWLSTYSVLVSGVGRRQAQLHPASQVDQFRLLKVYSHLALVSSAELMDS</sequence>
<dbReference type="AlphaFoldDB" id="A0A7D8UQQ6"/>
<organism evidence="2 3">
    <name type="scientific">Lachnellula cervina</name>
    <dbReference type="NCBI Taxonomy" id="1316786"/>
    <lineage>
        <taxon>Eukaryota</taxon>
        <taxon>Fungi</taxon>
        <taxon>Dikarya</taxon>
        <taxon>Ascomycota</taxon>
        <taxon>Pezizomycotina</taxon>
        <taxon>Leotiomycetes</taxon>
        <taxon>Helotiales</taxon>
        <taxon>Lachnaceae</taxon>
        <taxon>Lachnellula</taxon>
    </lineage>
</organism>
<comment type="caution">
    <text evidence="2">The sequence shown here is derived from an EMBL/GenBank/DDBJ whole genome shotgun (WGS) entry which is preliminary data.</text>
</comment>
<keyword evidence="1" id="KW-0472">Membrane</keyword>
<proteinExistence type="predicted"/>
<evidence type="ECO:0000313" key="3">
    <source>
        <dbReference type="Proteomes" id="UP000481288"/>
    </source>
</evidence>
<keyword evidence="1" id="KW-0812">Transmembrane</keyword>
<keyword evidence="1" id="KW-1133">Transmembrane helix</keyword>
<protein>
    <submittedName>
        <fullName evidence="2">Uncharacterized protein</fullName>
    </submittedName>
</protein>
<gene>
    <name evidence="2" type="ORF">LCER1_G005589</name>
</gene>
<evidence type="ECO:0000256" key="1">
    <source>
        <dbReference type="SAM" id="Phobius"/>
    </source>
</evidence>
<keyword evidence="3" id="KW-1185">Reference proteome</keyword>
<dbReference type="EMBL" id="QGMG01000237">
    <property type="protein sequence ID" value="TVY55465.1"/>
    <property type="molecule type" value="Genomic_DNA"/>
</dbReference>
<name>A0A7D8UQQ6_9HELO</name>